<feature type="compositionally biased region" description="Polar residues" evidence="1">
    <location>
        <begin position="7"/>
        <end position="24"/>
    </location>
</feature>
<feature type="region of interest" description="Disordered" evidence="1">
    <location>
        <begin position="45"/>
        <end position="97"/>
    </location>
</feature>
<gene>
    <name evidence="2" type="ORF">HJG63_009757</name>
</gene>
<proteinExistence type="predicted"/>
<sequence length="145" mass="15557">MSPPPGSTESHVNTTRRSVQNETRWNPRLLVDPGAGARIAAGLTARPNAISPGSALALGTQTACEGLDSPSQRPSQTPSGRTPESRGRSGFSFCRYARPCRRPPPREIVLSLRVSFSQPRPLSHQVGTGTVLVTADLILCFLRRA</sequence>
<dbReference type="AlphaFoldDB" id="A0A7J8BFN2"/>
<feature type="compositionally biased region" description="Polar residues" evidence="1">
    <location>
        <begin position="59"/>
        <end position="82"/>
    </location>
</feature>
<accession>A0A7J8BFN2</accession>
<dbReference type="EMBL" id="JACASE010000017">
    <property type="protein sequence ID" value="KAF6397090.1"/>
    <property type="molecule type" value="Genomic_DNA"/>
</dbReference>
<feature type="region of interest" description="Disordered" evidence="1">
    <location>
        <begin position="1"/>
        <end position="30"/>
    </location>
</feature>
<evidence type="ECO:0000313" key="2">
    <source>
        <dbReference type="EMBL" id="KAF6397090.1"/>
    </source>
</evidence>
<comment type="caution">
    <text evidence="2">The sequence shown here is derived from an EMBL/GenBank/DDBJ whole genome shotgun (WGS) entry which is preliminary data.</text>
</comment>
<evidence type="ECO:0000313" key="3">
    <source>
        <dbReference type="Proteomes" id="UP000593571"/>
    </source>
</evidence>
<dbReference type="Proteomes" id="UP000593571">
    <property type="component" value="Unassembled WGS sequence"/>
</dbReference>
<name>A0A7J8BFN2_ROUAE</name>
<keyword evidence="3" id="KW-1185">Reference proteome</keyword>
<evidence type="ECO:0000256" key="1">
    <source>
        <dbReference type="SAM" id="MobiDB-lite"/>
    </source>
</evidence>
<organism evidence="2 3">
    <name type="scientific">Rousettus aegyptiacus</name>
    <name type="common">Egyptian fruit bat</name>
    <name type="synonym">Pteropus aegyptiacus</name>
    <dbReference type="NCBI Taxonomy" id="9407"/>
    <lineage>
        <taxon>Eukaryota</taxon>
        <taxon>Metazoa</taxon>
        <taxon>Chordata</taxon>
        <taxon>Craniata</taxon>
        <taxon>Vertebrata</taxon>
        <taxon>Euteleostomi</taxon>
        <taxon>Mammalia</taxon>
        <taxon>Eutheria</taxon>
        <taxon>Laurasiatheria</taxon>
        <taxon>Chiroptera</taxon>
        <taxon>Yinpterochiroptera</taxon>
        <taxon>Pteropodoidea</taxon>
        <taxon>Pteropodidae</taxon>
        <taxon>Rousettinae</taxon>
        <taxon>Rousettus</taxon>
    </lineage>
</organism>
<protein>
    <submittedName>
        <fullName evidence="2">Uncharacterized protein</fullName>
    </submittedName>
</protein>
<reference evidence="2 3" key="1">
    <citation type="journal article" date="2020" name="Nature">
        <title>Six reference-quality genomes reveal evolution of bat adaptations.</title>
        <authorList>
            <person name="Jebb D."/>
            <person name="Huang Z."/>
            <person name="Pippel M."/>
            <person name="Hughes G.M."/>
            <person name="Lavrichenko K."/>
            <person name="Devanna P."/>
            <person name="Winkler S."/>
            <person name="Jermiin L.S."/>
            <person name="Skirmuntt E.C."/>
            <person name="Katzourakis A."/>
            <person name="Burkitt-Gray L."/>
            <person name="Ray D.A."/>
            <person name="Sullivan K.A.M."/>
            <person name="Roscito J.G."/>
            <person name="Kirilenko B.M."/>
            <person name="Davalos L.M."/>
            <person name="Corthals A.P."/>
            <person name="Power M.L."/>
            <person name="Jones G."/>
            <person name="Ransome R.D."/>
            <person name="Dechmann D.K.N."/>
            <person name="Locatelli A.G."/>
            <person name="Puechmaille S.J."/>
            <person name="Fedrigo O."/>
            <person name="Jarvis E.D."/>
            <person name="Hiller M."/>
            <person name="Vernes S.C."/>
            <person name="Myers E.W."/>
            <person name="Teeling E.C."/>
        </authorList>
    </citation>
    <scope>NUCLEOTIDE SEQUENCE [LARGE SCALE GENOMIC DNA]</scope>
    <source>
        <strain evidence="2">MRouAeg1</strain>
        <tissue evidence="2">Muscle</tissue>
    </source>
</reference>